<dbReference type="GO" id="GO:0019546">
    <property type="term" value="P:L-arginine deiminase pathway"/>
    <property type="evidence" value="ECO:0007669"/>
    <property type="project" value="TreeGrafter"/>
</dbReference>
<reference evidence="7 8" key="1">
    <citation type="submission" date="2016-10" db="EMBL/GenBank/DDBJ databases">
        <authorList>
            <person name="Varghese N."/>
            <person name="Submissions S."/>
        </authorList>
    </citation>
    <scope>NUCLEOTIDE SEQUENCE [LARGE SCALE GENOMIC DNA]</scope>
    <source>
        <strain evidence="7 8">DSM 17833</strain>
    </source>
</reference>
<dbReference type="NCBIfam" id="TIGR00746">
    <property type="entry name" value="arcC"/>
    <property type="match status" value="1"/>
</dbReference>
<dbReference type="EMBL" id="FMTL01000009">
    <property type="protein sequence ID" value="SCW89004.1"/>
    <property type="molecule type" value="Genomic_DNA"/>
</dbReference>
<comment type="caution">
    <text evidence="7">The sequence shown here is derived from an EMBL/GenBank/DDBJ whole genome shotgun (WGS) entry which is preliminary data.</text>
</comment>
<dbReference type="Pfam" id="PF00696">
    <property type="entry name" value="AA_kinase"/>
    <property type="match status" value="1"/>
</dbReference>
<proteinExistence type="inferred from homology"/>
<keyword evidence="2 5" id="KW-0808">Transferase</keyword>
<keyword evidence="8" id="KW-1185">Reference proteome</keyword>
<feature type="domain" description="Aspartate/glutamate/uridylate kinase" evidence="6">
    <location>
        <begin position="1"/>
        <end position="283"/>
    </location>
</feature>
<dbReference type="PIRSF" id="PIRSF000723">
    <property type="entry name" value="Carbamate_kin"/>
    <property type="match status" value="1"/>
</dbReference>
<dbReference type="FunFam" id="3.40.1160.10:FF:000007">
    <property type="entry name" value="Carbamate kinase"/>
    <property type="match status" value="1"/>
</dbReference>
<accession>A0AB37ZDH5</accession>
<dbReference type="CDD" id="cd04235">
    <property type="entry name" value="AAK_CK"/>
    <property type="match status" value="1"/>
</dbReference>
<protein>
    <recommendedName>
        <fullName evidence="4 5">Carbamate kinase</fullName>
    </recommendedName>
</protein>
<dbReference type="PRINTS" id="PR01469">
    <property type="entry name" value="CARBMTKINASE"/>
</dbReference>
<dbReference type="PANTHER" id="PTHR30409:SF1">
    <property type="entry name" value="CARBAMATE KINASE-RELATED"/>
    <property type="match status" value="1"/>
</dbReference>
<evidence type="ECO:0000259" key="6">
    <source>
        <dbReference type="Pfam" id="PF00696"/>
    </source>
</evidence>
<evidence type="ECO:0000256" key="1">
    <source>
        <dbReference type="ARBA" id="ARBA00011066"/>
    </source>
</evidence>
<dbReference type="SUPFAM" id="SSF53633">
    <property type="entry name" value="Carbamate kinase-like"/>
    <property type="match status" value="1"/>
</dbReference>
<comment type="similarity">
    <text evidence="1 5">Belongs to the carbamate kinase family.</text>
</comment>
<dbReference type="InterPro" id="IPR036393">
    <property type="entry name" value="AceGlu_kinase-like_sf"/>
</dbReference>
<evidence type="ECO:0000313" key="8">
    <source>
        <dbReference type="Proteomes" id="UP000242418"/>
    </source>
</evidence>
<evidence type="ECO:0000256" key="4">
    <source>
        <dbReference type="NCBIfam" id="TIGR00746"/>
    </source>
</evidence>
<dbReference type="GO" id="GO:0008804">
    <property type="term" value="F:carbamate kinase activity"/>
    <property type="evidence" value="ECO:0007669"/>
    <property type="project" value="UniProtKB-UniRule"/>
</dbReference>
<name>A0AB37ZDH5_9PSED</name>
<organism evidence="7 8">
    <name type="scientific">Pseudomonas peli</name>
    <dbReference type="NCBI Taxonomy" id="592361"/>
    <lineage>
        <taxon>Bacteria</taxon>
        <taxon>Pseudomonadati</taxon>
        <taxon>Pseudomonadota</taxon>
        <taxon>Gammaproteobacteria</taxon>
        <taxon>Pseudomonadales</taxon>
        <taxon>Pseudomonadaceae</taxon>
        <taxon>Pseudomonas</taxon>
    </lineage>
</organism>
<dbReference type="Gene3D" id="3.40.1160.10">
    <property type="entry name" value="Acetylglutamate kinase-like"/>
    <property type="match status" value="1"/>
</dbReference>
<dbReference type="InterPro" id="IPR001048">
    <property type="entry name" value="Asp/Glu/Uridylate_kinase"/>
</dbReference>
<dbReference type="NCBIfam" id="NF009007">
    <property type="entry name" value="PRK12352.1"/>
    <property type="match status" value="1"/>
</dbReference>
<evidence type="ECO:0000256" key="3">
    <source>
        <dbReference type="ARBA" id="ARBA00022777"/>
    </source>
</evidence>
<evidence type="ECO:0000313" key="7">
    <source>
        <dbReference type="EMBL" id="SCW89004.1"/>
    </source>
</evidence>
<evidence type="ECO:0000256" key="2">
    <source>
        <dbReference type="ARBA" id="ARBA00022679"/>
    </source>
</evidence>
<dbReference type="Proteomes" id="UP000242418">
    <property type="component" value="Unassembled WGS sequence"/>
</dbReference>
<dbReference type="RefSeq" id="WP_090256173.1">
    <property type="nucleotide sequence ID" value="NZ_FMTL01000009.1"/>
</dbReference>
<dbReference type="PANTHER" id="PTHR30409">
    <property type="entry name" value="CARBAMATE KINASE"/>
    <property type="match status" value="1"/>
</dbReference>
<dbReference type="AlphaFoldDB" id="A0AB37ZDH5"/>
<keyword evidence="3 5" id="KW-0418">Kinase</keyword>
<dbReference type="NCBIfam" id="NF009008">
    <property type="entry name" value="PRK12354.1"/>
    <property type="match status" value="1"/>
</dbReference>
<evidence type="ECO:0000256" key="5">
    <source>
        <dbReference type="PIRNR" id="PIRNR000723"/>
    </source>
</evidence>
<dbReference type="GO" id="GO:0005829">
    <property type="term" value="C:cytosol"/>
    <property type="evidence" value="ECO:0007669"/>
    <property type="project" value="TreeGrafter"/>
</dbReference>
<sequence>MKVVVALGGNALLRRDQPPTAENQLANIRRAAGQLARVAANHDLVLTHGNGPQVGLLALQAAAYIDVEAYPLDVLGAQTDGMIGYLLEQELANLLPATRAITTLITRVEVDLQDPAFGHPSKPIGPVYTQAESLRVAAARGWRMAADGAAFRRVVASPQPLRVLGIQAIRWLLERGALVIAAGGGGIPVARKGEGNVLHGVEAVIDKDLCSSLLARELHADVLVIATDVAAIYLDWGKPTQRALGKVTPQQLSEHAFAAGSMGPKVAAAQAFVLATGQRAVIGSLEQIEEMLAGTAGTQVCPAVADTAPEPAMPTLLISDKTSRT</sequence>
<dbReference type="InterPro" id="IPR003964">
    <property type="entry name" value="Carb_kinase"/>
</dbReference>
<gene>
    <name evidence="7" type="ORF">SAMN05216370_4371</name>
</gene>